<name>A0A926DSU5_9FIRM</name>
<comment type="caution">
    <text evidence="5">The sequence shown here is derived from an EMBL/GenBank/DDBJ whole genome shotgun (WGS) entry which is preliminary data.</text>
</comment>
<evidence type="ECO:0000259" key="4">
    <source>
        <dbReference type="PROSITE" id="PS50983"/>
    </source>
</evidence>
<evidence type="ECO:0000313" key="6">
    <source>
        <dbReference type="Proteomes" id="UP000657006"/>
    </source>
</evidence>
<dbReference type="RefSeq" id="WP_177720263.1">
    <property type="nucleotide sequence ID" value="NZ_JACRSQ010000027.1"/>
</dbReference>
<dbReference type="PANTHER" id="PTHR30535:SF34">
    <property type="entry name" value="MOLYBDATE-BINDING PROTEIN MOLA"/>
    <property type="match status" value="1"/>
</dbReference>
<dbReference type="InterPro" id="IPR050902">
    <property type="entry name" value="ABC_Transporter_SBP"/>
</dbReference>
<dbReference type="Gene3D" id="1.20.58.2180">
    <property type="match status" value="1"/>
</dbReference>
<proteinExistence type="inferred from homology"/>
<dbReference type="PROSITE" id="PS51257">
    <property type="entry name" value="PROKAR_LIPOPROTEIN"/>
    <property type="match status" value="1"/>
</dbReference>
<feature type="signal peptide" evidence="3">
    <location>
        <begin position="1"/>
        <end position="25"/>
    </location>
</feature>
<dbReference type="InterPro" id="IPR002491">
    <property type="entry name" value="ABC_transptr_periplasmic_BD"/>
</dbReference>
<keyword evidence="6" id="KW-1185">Reference proteome</keyword>
<dbReference type="SUPFAM" id="SSF53807">
    <property type="entry name" value="Helical backbone' metal receptor"/>
    <property type="match status" value="1"/>
</dbReference>
<keyword evidence="3" id="KW-0732">Signal</keyword>
<dbReference type="EMBL" id="JACRSQ010000027">
    <property type="protein sequence ID" value="MBC8544643.1"/>
    <property type="molecule type" value="Genomic_DNA"/>
</dbReference>
<dbReference type="PANTHER" id="PTHR30535">
    <property type="entry name" value="VITAMIN B12-BINDING PROTEIN"/>
    <property type="match status" value="1"/>
</dbReference>
<organism evidence="5 6">
    <name type="scientific">Bianquea renquensis</name>
    <dbReference type="NCBI Taxonomy" id="2763661"/>
    <lineage>
        <taxon>Bacteria</taxon>
        <taxon>Bacillati</taxon>
        <taxon>Bacillota</taxon>
        <taxon>Clostridia</taxon>
        <taxon>Eubacteriales</taxon>
        <taxon>Bianqueaceae</taxon>
        <taxon>Bianquea</taxon>
    </lineage>
</organism>
<dbReference type="GO" id="GO:0071281">
    <property type="term" value="P:cellular response to iron ion"/>
    <property type="evidence" value="ECO:0007669"/>
    <property type="project" value="TreeGrafter"/>
</dbReference>
<feature type="region of interest" description="Disordered" evidence="2">
    <location>
        <begin position="26"/>
        <end position="58"/>
    </location>
</feature>
<accession>A0A926DSU5</accession>
<evidence type="ECO:0000256" key="1">
    <source>
        <dbReference type="ARBA" id="ARBA00008814"/>
    </source>
</evidence>
<evidence type="ECO:0000256" key="3">
    <source>
        <dbReference type="SAM" id="SignalP"/>
    </source>
</evidence>
<dbReference type="Proteomes" id="UP000657006">
    <property type="component" value="Unassembled WGS sequence"/>
</dbReference>
<sequence>MKRSMLSLVAAMLCVLFLFAGCASGGESSSQSSVDSTAVEPDSSEDSTEPESGSDSAVRTITDHAGNEVVLPEKVEKVAIGGLTPLTSVYCMFMGSSEGLVGIHPDSKNAAVNSILGEAYPGLKELPDGWASGDDINMEELLKLKPDVVFYNADVTANYEALAAAGIPAVGFSTTLYEDYNTIDTFQAWIELLKDVMGDSDRADGIIAYGEEVKSKVAEKLSSLSDEEKPQALILSNYNESAITAGGISFANYWIESAGGENLGYDIGAFVGQVNMEQVYEWNPEVLFLNSFSAYTPEDLYNNTAVDGHDWSGIKAVQNKRVYKIPLGMYYWFPPSSDSPLMLQWMAKQMHPDLFEDLDIEQEVREYYTQFYGIELTDEQLDLILNPTPESAAAF</sequence>
<feature type="domain" description="Fe/B12 periplasmic-binding" evidence="4">
    <location>
        <begin position="79"/>
        <end position="354"/>
    </location>
</feature>
<reference evidence="5" key="1">
    <citation type="submission" date="2020-08" db="EMBL/GenBank/DDBJ databases">
        <title>Genome public.</title>
        <authorList>
            <person name="Liu C."/>
            <person name="Sun Q."/>
        </authorList>
    </citation>
    <scope>NUCLEOTIDE SEQUENCE</scope>
    <source>
        <strain evidence="5">NSJ-32</strain>
    </source>
</reference>
<feature type="chain" id="PRO_5038101289" evidence="3">
    <location>
        <begin position="26"/>
        <end position="395"/>
    </location>
</feature>
<dbReference type="PROSITE" id="PS50983">
    <property type="entry name" value="FE_B12_PBP"/>
    <property type="match status" value="1"/>
</dbReference>
<dbReference type="AlphaFoldDB" id="A0A926DSU5"/>
<comment type="similarity">
    <text evidence="1">Belongs to the bacterial solute-binding protein 8 family.</text>
</comment>
<dbReference type="Pfam" id="PF01497">
    <property type="entry name" value="Peripla_BP_2"/>
    <property type="match status" value="1"/>
</dbReference>
<dbReference type="Gene3D" id="3.40.50.1980">
    <property type="entry name" value="Nitrogenase molybdenum iron protein domain"/>
    <property type="match status" value="2"/>
</dbReference>
<protein>
    <submittedName>
        <fullName evidence="5">ABC transporter substrate-binding protein</fullName>
    </submittedName>
</protein>
<gene>
    <name evidence="5" type="ORF">H8730_13935</name>
</gene>
<evidence type="ECO:0000313" key="5">
    <source>
        <dbReference type="EMBL" id="MBC8544643.1"/>
    </source>
</evidence>
<feature type="compositionally biased region" description="Low complexity" evidence="2">
    <location>
        <begin position="26"/>
        <end position="41"/>
    </location>
</feature>
<evidence type="ECO:0000256" key="2">
    <source>
        <dbReference type="SAM" id="MobiDB-lite"/>
    </source>
</evidence>